<dbReference type="EMBL" id="JAJSOF020000021">
    <property type="protein sequence ID" value="KAJ4436882.1"/>
    <property type="molecule type" value="Genomic_DNA"/>
</dbReference>
<evidence type="ECO:0000313" key="2">
    <source>
        <dbReference type="EMBL" id="KAJ4436882.1"/>
    </source>
</evidence>
<evidence type="ECO:0000313" key="3">
    <source>
        <dbReference type="Proteomes" id="UP001148838"/>
    </source>
</evidence>
<sequence>MSPGSSTESYPASARIGLRENPGKNLNQLTCPDRDSNPGHLVSRPDALTVTPQMWTMLCIVPGITHRSGSRHRRARMIVEYWWDDDNDNDDDDDDDGKRKSRAVASWSKRSCLGIALRNARWFKSSWGKEFSHGISSSVWDRCPPSIVMHLGSYDRRGDDTKGYATGTILFVTSQPCLPRDGLPHLNSQDIEDLRRIFWAKRDEVTGEWRKLRNAELHALYPSPDIIRNIKSRRLRWAGHVARMGESGNAYRVLVGRPEGKRPLGMPRRRWGR</sequence>
<keyword evidence="3" id="KW-1185">Reference proteome</keyword>
<gene>
    <name evidence="2" type="ORF">ANN_17014</name>
</gene>
<feature type="region of interest" description="Disordered" evidence="1">
    <location>
        <begin position="1"/>
        <end position="45"/>
    </location>
</feature>
<evidence type="ECO:0000256" key="1">
    <source>
        <dbReference type="SAM" id="MobiDB-lite"/>
    </source>
</evidence>
<protein>
    <submittedName>
        <fullName evidence="2">Uncharacterized protein</fullName>
    </submittedName>
</protein>
<accession>A0ABQ8ST71</accession>
<reference evidence="2 3" key="1">
    <citation type="journal article" date="2022" name="Allergy">
        <title>Genome assembly and annotation of Periplaneta americana reveal a comprehensive cockroach allergen profile.</title>
        <authorList>
            <person name="Wang L."/>
            <person name="Xiong Q."/>
            <person name="Saelim N."/>
            <person name="Wang L."/>
            <person name="Nong W."/>
            <person name="Wan A.T."/>
            <person name="Shi M."/>
            <person name="Liu X."/>
            <person name="Cao Q."/>
            <person name="Hui J.H.L."/>
            <person name="Sookrung N."/>
            <person name="Leung T.F."/>
            <person name="Tungtrongchitr A."/>
            <person name="Tsui S.K.W."/>
        </authorList>
    </citation>
    <scope>NUCLEOTIDE SEQUENCE [LARGE SCALE GENOMIC DNA]</scope>
    <source>
        <strain evidence="2">PWHHKU_190912</strain>
    </source>
</reference>
<comment type="caution">
    <text evidence="2">The sequence shown here is derived from an EMBL/GenBank/DDBJ whole genome shotgun (WGS) entry which is preliminary data.</text>
</comment>
<name>A0ABQ8ST71_PERAM</name>
<organism evidence="2 3">
    <name type="scientific">Periplaneta americana</name>
    <name type="common">American cockroach</name>
    <name type="synonym">Blatta americana</name>
    <dbReference type="NCBI Taxonomy" id="6978"/>
    <lineage>
        <taxon>Eukaryota</taxon>
        <taxon>Metazoa</taxon>
        <taxon>Ecdysozoa</taxon>
        <taxon>Arthropoda</taxon>
        <taxon>Hexapoda</taxon>
        <taxon>Insecta</taxon>
        <taxon>Pterygota</taxon>
        <taxon>Neoptera</taxon>
        <taxon>Polyneoptera</taxon>
        <taxon>Dictyoptera</taxon>
        <taxon>Blattodea</taxon>
        <taxon>Blattoidea</taxon>
        <taxon>Blattidae</taxon>
        <taxon>Blattinae</taxon>
        <taxon>Periplaneta</taxon>
    </lineage>
</organism>
<feature type="compositionally biased region" description="Polar residues" evidence="1">
    <location>
        <begin position="1"/>
        <end position="10"/>
    </location>
</feature>
<proteinExistence type="predicted"/>
<dbReference type="Proteomes" id="UP001148838">
    <property type="component" value="Unassembled WGS sequence"/>
</dbReference>